<keyword evidence="2" id="KW-1185">Reference proteome</keyword>
<organism evidence="1 2">
    <name type="scientific">Pistacia atlantica</name>
    <dbReference type="NCBI Taxonomy" id="434234"/>
    <lineage>
        <taxon>Eukaryota</taxon>
        <taxon>Viridiplantae</taxon>
        <taxon>Streptophyta</taxon>
        <taxon>Embryophyta</taxon>
        <taxon>Tracheophyta</taxon>
        <taxon>Spermatophyta</taxon>
        <taxon>Magnoliopsida</taxon>
        <taxon>eudicotyledons</taxon>
        <taxon>Gunneridae</taxon>
        <taxon>Pentapetalae</taxon>
        <taxon>rosids</taxon>
        <taxon>malvids</taxon>
        <taxon>Sapindales</taxon>
        <taxon>Anacardiaceae</taxon>
        <taxon>Pistacia</taxon>
    </lineage>
</organism>
<evidence type="ECO:0000313" key="1">
    <source>
        <dbReference type="EMBL" id="KAJ0084798.1"/>
    </source>
</evidence>
<name>A0ACC1AC34_9ROSI</name>
<evidence type="ECO:0000313" key="2">
    <source>
        <dbReference type="Proteomes" id="UP001164250"/>
    </source>
</evidence>
<accession>A0ACC1AC34</accession>
<protein>
    <submittedName>
        <fullName evidence="1">Uncharacterized protein</fullName>
    </submittedName>
</protein>
<gene>
    <name evidence="1" type="ORF">Patl1_29791</name>
</gene>
<dbReference type="EMBL" id="CM047907">
    <property type="protein sequence ID" value="KAJ0084798.1"/>
    <property type="molecule type" value="Genomic_DNA"/>
</dbReference>
<comment type="caution">
    <text evidence="1">The sequence shown here is derived from an EMBL/GenBank/DDBJ whole genome shotgun (WGS) entry which is preliminary data.</text>
</comment>
<reference evidence="2" key="1">
    <citation type="journal article" date="2023" name="G3 (Bethesda)">
        <title>Genome assembly and association tests identify interacting loci associated with vigor, precocity, and sex in interspecific pistachio rootstocks.</title>
        <authorList>
            <person name="Palmer W."/>
            <person name="Jacygrad E."/>
            <person name="Sagayaradj S."/>
            <person name="Cavanaugh K."/>
            <person name="Han R."/>
            <person name="Bertier L."/>
            <person name="Beede B."/>
            <person name="Kafkas S."/>
            <person name="Golino D."/>
            <person name="Preece J."/>
            <person name="Michelmore R."/>
        </authorList>
    </citation>
    <scope>NUCLEOTIDE SEQUENCE [LARGE SCALE GENOMIC DNA]</scope>
</reference>
<dbReference type="Proteomes" id="UP001164250">
    <property type="component" value="Chromosome 11"/>
</dbReference>
<sequence>MDSGKVLRKSKGDREKKKSENKILSHLKSWTDLPNELEIISFTNLGVADYKNSNSRFSTMPQHNGSFMCLEIARGYKYNTPFMFEDFWDLVVFDGRIFFLAGKYSYLQIWKFNWRSVHLEHFLLSSIVGDSTKNIRIDFSLKKCFRVYNLGDEALFIDHKSIRLSYSAKWGGRSNCTYYLPFNSKTYYVYSLNGRLLEDNQIVRCHVPAQINMWYFPDPTRQPYSIDKVRDDV</sequence>
<proteinExistence type="predicted"/>